<dbReference type="PATRIC" id="fig|1502.174.peg.891"/>
<evidence type="ECO:0000313" key="2">
    <source>
        <dbReference type="Proteomes" id="UP000070646"/>
    </source>
</evidence>
<dbReference type="AlphaFoldDB" id="A0A133NAM7"/>
<dbReference type="Proteomes" id="UP000070646">
    <property type="component" value="Unassembled WGS sequence"/>
</dbReference>
<evidence type="ECO:0000313" key="1">
    <source>
        <dbReference type="EMBL" id="KXA13347.1"/>
    </source>
</evidence>
<accession>A0A133NAM7</accession>
<organism evidence="1 2">
    <name type="scientific">Clostridium perfringens</name>
    <dbReference type="NCBI Taxonomy" id="1502"/>
    <lineage>
        <taxon>Bacteria</taxon>
        <taxon>Bacillati</taxon>
        <taxon>Bacillota</taxon>
        <taxon>Clostridia</taxon>
        <taxon>Eubacteriales</taxon>
        <taxon>Clostridiaceae</taxon>
        <taxon>Clostridium</taxon>
    </lineage>
</organism>
<sequence length="204" mass="24851">MNLNENIRYNMESLEMKREVLFKKLNCMLNNKIYDYFFLNYQYKGDLNCSLVDVLGRNNENQNKILFEPLKLDDDLILIVNLFFKIFSRLENKEEYVNIINSKIKDFQVLFFTVDLKDFIKIIELIKYHNLENILKYTVNYNLCKIEKKISFNNENEKYEIEFYNLGLKIYYNDKFLVGYYNGLNEKDLINRLNEKDLFYKSNK</sequence>
<name>A0A133NAM7_CLOPF</name>
<protein>
    <submittedName>
        <fullName evidence="1">Uncharacterized protein</fullName>
    </submittedName>
</protein>
<dbReference type="EMBL" id="LRPU01000036">
    <property type="protein sequence ID" value="KXA13347.1"/>
    <property type="molecule type" value="Genomic_DNA"/>
</dbReference>
<proteinExistence type="predicted"/>
<gene>
    <name evidence="1" type="ORF">HMPREF3222_00880</name>
</gene>
<reference evidence="1 2" key="1">
    <citation type="submission" date="2016-01" db="EMBL/GenBank/DDBJ databases">
        <authorList>
            <person name="Oliw E.H."/>
        </authorList>
    </citation>
    <scope>NUCLEOTIDE SEQUENCE [LARGE SCALE GENOMIC DNA]</scope>
    <source>
        <strain evidence="1 2">MJR7757A</strain>
    </source>
</reference>
<comment type="caution">
    <text evidence="1">The sequence shown here is derived from an EMBL/GenBank/DDBJ whole genome shotgun (WGS) entry which is preliminary data.</text>
</comment>